<comment type="PTM">
    <text evidence="9">Carbamylation allows a single lysine to coordinate two divalent metal cations.</text>
</comment>
<dbReference type="GO" id="GO:0005829">
    <property type="term" value="C:cytosol"/>
    <property type="evidence" value="ECO:0007669"/>
    <property type="project" value="TreeGrafter"/>
</dbReference>
<evidence type="ECO:0000256" key="9">
    <source>
        <dbReference type="PIRSR" id="PIRSR611778-50"/>
    </source>
</evidence>
<evidence type="ECO:0000256" key="5">
    <source>
        <dbReference type="ARBA" id="ARBA00022801"/>
    </source>
</evidence>
<dbReference type="STRING" id="158441.A0A226E5G8"/>
<dbReference type="InterPro" id="IPR050378">
    <property type="entry name" value="Metallo-dep_Hydrolases_sf"/>
</dbReference>
<evidence type="ECO:0000256" key="1">
    <source>
        <dbReference type="ARBA" id="ARBA00001947"/>
    </source>
</evidence>
<comment type="catalytic activity">
    <reaction evidence="7">
        <text>5,6-dihydrouracil + H2O = 3-(carbamoylamino)propanoate + H(+)</text>
        <dbReference type="Rhea" id="RHEA:16121"/>
        <dbReference type="ChEBI" id="CHEBI:11892"/>
        <dbReference type="ChEBI" id="CHEBI:15377"/>
        <dbReference type="ChEBI" id="CHEBI:15378"/>
        <dbReference type="ChEBI" id="CHEBI:15901"/>
        <dbReference type="EC" id="3.5.2.2"/>
    </reaction>
</comment>
<sequence>MSSQRGASGGSNPVKKVPIHLQSSQNRLILKSGKIVNADGMTDGDVFIEDGCIKEIGKNLIIPGGTRSIDARGKYIMPGGIDVSTHFQMPCIGIKSADDFYTGTKAAVAGGTTMIFDTVVPEKGESLLDAYGKWRTWAENQVCCDYTVRVALTSWSEKVKGEMEVLVRDHGVNSFKIYMSNKDESMLRDNEIYAALETCKKLGALALIHAENGDIIAENSKKIIAAGITGPEGHELSRPEEVETEATHRACVLGSQVNCPVYVVPVMSKSAGDIIAEKRQQGCVVFGEAIAASVGTDGTNYRNPSWRHAAAHVVNPPLRPDPETPAHLLNLLARDDLQVVGSENCTFTHEQKKLGATDFRKIPSGVNGVEDRMSVVWQKGVQEGRMDPTRFVAVTSTNAAKIFNVFPQKGAVLAGSDADLVIWDPRKTRTISAKTHHHATDNNIFEGMTCFGVPEYVICNGRVCVDEGQVKVLQGFGNFVQTPPFAPFVYDLIRDSDQRKLAKLKPVLRDGTDGEMMSKVQNGVEHVHVSESPKPVTNSGGGGFYDNARKESVQSLPPPTPVEEIMVKSPSGVRNMQESTLDKEPKIEEIEKIEVPAPAVKLIEEQAEPQRATIRVKAPPAAEAKTTVRVRQPPGGRSSGLW</sequence>
<name>A0A226E5G8_FOLCA</name>
<keyword evidence="4" id="KW-0479">Metal-binding</keyword>
<evidence type="ECO:0000313" key="12">
    <source>
        <dbReference type="EMBL" id="OXA52669.1"/>
    </source>
</evidence>
<dbReference type="OrthoDB" id="10258955at2759"/>
<protein>
    <recommendedName>
        <fullName evidence="8">dihydropyrimidinase</fullName>
        <ecNumber evidence="8">3.5.2.2</ecNumber>
    </recommendedName>
</protein>
<feature type="domain" description="Amidohydrolase-related" evidence="11">
    <location>
        <begin position="75"/>
        <end position="463"/>
    </location>
</feature>
<evidence type="ECO:0000256" key="2">
    <source>
        <dbReference type="ARBA" id="ARBA00008829"/>
    </source>
</evidence>
<evidence type="ECO:0000256" key="8">
    <source>
        <dbReference type="ARBA" id="ARBA00039113"/>
    </source>
</evidence>
<organism evidence="12 13">
    <name type="scientific">Folsomia candida</name>
    <name type="common">Springtail</name>
    <dbReference type="NCBI Taxonomy" id="158441"/>
    <lineage>
        <taxon>Eukaryota</taxon>
        <taxon>Metazoa</taxon>
        <taxon>Ecdysozoa</taxon>
        <taxon>Arthropoda</taxon>
        <taxon>Hexapoda</taxon>
        <taxon>Collembola</taxon>
        <taxon>Entomobryomorpha</taxon>
        <taxon>Isotomoidea</taxon>
        <taxon>Isotomidae</taxon>
        <taxon>Proisotominae</taxon>
        <taxon>Folsomia</taxon>
    </lineage>
</organism>
<keyword evidence="13" id="KW-1185">Reference proteome</keyword>
<evidence type="ECO:0000256" key="6">
    <source>
        <dbReference type="ARBA" id="ARBA00022833"/>
    </source>
</evidence>
<dbReference type="PANTHER" id="PTHR11647:SF1">
    <property type="entry name" value="COLLAPSIN RESPONSE MEDIATOR PROTEIN"/>
    <property type="match status" value="1"/>
</dbReference>
<keyword evidence="6" id="KW-0862">Zinc</keyword>
<feature type="modified residue" description="N6-carboxylysine" evidence="9">
    <location>
        <position position="176"/>
    </location>
</feature>
<dbReference type="Proteomes" id="UP000198287">
    <property type="component" value="Unassembled WGS sequence"/>
</dbReference>
<comment type="similarity">
    <text evidence="2">Belongs to the metallo-dependent hydrolases superfamily. Hydantoinase/dihydropyrimidinase family.</text>
</comment>
<evidence type="ECO:0000313" key="13">
    <source>
        <dbReference type="Proteomes" id="UP000198287"/>
    </source>
</evidence>
<dbReference type="SUPFAM" id="SSF51338">
    <property type="entry name" value="Composite domain of metallo-dependent hydrolases"/>
    <property type="match status" value="2"/>
</dbReference>
<comment type="cofactor">
    <cofactor evidence="1">
        <name>Zn(2+)</name>
        <dbReference type="ChEBI" id="CHEBI:29105"/>
    </cofactor>
</comment>
<dbReference type="Gene3D" id="2.30.40.10">
    <property type="entry name" value="Urease, subunit C, domain 1"/>
    <property type="match status" value="1"/>
</dbReference>
<feature type="region of interest" description="Disordered" evidence="10">
    <location>
        <begin position="616"/>
        <end position="642"/>
    </location>
</feature>
<dbReference type="GO" id="GO:0006208">
    <property type="term" value="P:pyrimidine nucleobase catabolic process"/>
    <property type="evidence" value="ECO:0007669"/>
    <property type="project" value="TreeGrafter"/>
</dbReference>
<evidence type="ECO:0000256" key="4">
    <source>
        <dbReference type="ARBA" id="ARBA00022723"/>
    </source>
</evidence>
<dbReference type="InterPro" id="IPR011059">
    <property type="entry name" value="Metal-dep_hydrolase_composite"/>
</dbReference>
<dbReference type="OMA" id="ENCTFTH"/>
<dbReference type="InterPro" id="IPR006680">
    <property type="entry name" value="Amidohydro-rel"/>
</dbReference>
<dbReference type="Gene3D" id="3.20.20.140">
    <property type="entry name" value="Metal-dependent hydrolases"/>
    <property type="match status" value="1"/>
</dbReference>
<evidence type="ECO:0000256" key="3">
    <source>
        <dbReference type="ARBA" id="ARBA00011881"/>
    </source>
</evidence>
<comment type="caution">
    <text evidence="12">The sequence shown here is derived from an EMBL/GenBank/DDBJ whole genome shotgun (WGS) entry which is preliminary data.</text>
</comment>
<evidence type="ECO:0000256" key="10">
    <source>
        <dbReference type="SAM" id="MobiDB-lite"/>
    </source>
</evidence>
<dbReference type="InterPro" id="IPR032466">
    <property type="entry name" value="Metal_Hydrolase"/>
</dbReference>
<dbReference type="PANTHER" id="PTHR11647">
    <property type="entry name" value="HYDRANTOINASE/DIHYDROPYRIMIDINASE FAMILY MEMBER"/>
    <property type="match status" value="1"/>
</dbReference>
<dbReference type="GO" id="GO:0046872">
    <property type="term" value="F:metal ion binding"/>
    <property type="evidence" value="ECO:0007669"/>
    <property type="project" value="UniProtKB-KW"/>
</dbReference>
<comment type="subunit">
    <text evidence="3">Homotetramer.</text>
</comment>
<dbReference type="SUPFAM" id="SSF51556">
    <property type="entry name" value="Metallo-dependent hydrolases"/>
    <property type="match status" value="1"/>
</dbReference>
<dbReference type="AlphaFoldDB" id="A0A226E5G8"/>
<accession>A0A226E5G8</accession>
<keyword evidence="5" id="KW-0378">Hydrolase</keyword>
<dbReference type="EMBL" id="LNIX01000006">
    <property type="protein sequence ID" value="OXA52669.1"/>
    <property type="molecule type" value="Genomic_DNA"/>
</dbReference>
<dbReference type="EC" id="3.5.2.2" evidence="8"/>
<dbReference type="FunFam" id="3.20.20.140:FF:000001">
    <property type="entry name" value="Dihydropyrimidinase like 3"/>
    <property type="match status" value="1"/>
</dbReference>
<reference evidence="12 13" key="1">
    <citation type="submission" date="2015-12" db="EMBL/GenBank/DDBJ databases">
        <title>The genome of Folsomia candida.</title>
        <authorList>
            <person name="Faddeeva A."/>
            <person name="Derks M.F."/>
            <person name="Anvar Y."/>
            <person name="Smit S."/>
            <person name="Van Straalen N."/>
            <person name="Roelofs D."/>
        </authorList>
    </citation>
    <scope>NUCLEOTIDE SEQUENCE [LARGE SCALE GENOMIC DNA]</scope>
    <source>
        <strain evidence="12 13">VU population</strain>
        <tissue evidence="12">Whole body</tissue>
    </source>
</reference>
<dbReference type="GO" id="GO:0004157">
    <property type="term" value="F:dihydropyrimidinase activity"/>
    <property type="evidence" value="ECO:0007669"/>
    <property type="project" value="UniProtKB-EC"/>
</dbReference>
<dbReference type="InterPro" id="IPR011778">
    <property type="entry name" value="Hydantoinase/dihydroPyrase"/>
</dbReference>
<gene>
    <name evidence="12" type="ORF">Fcan01_12719</name>
</gene>
<proteinExistence type="inferred from homology"/>
<evidence type="ECO:0000256" key="7">
    <source>
        <dbReference type="ARBA" id="ARBA00036696"/>
    </source>
</evidence>
<dbReference type="CDD" id="cd01314">
    <property type="entry name" value="D-HYD"/>
    <property type="match status" value="1"/>
</dbReference>
<dbReference type="NCBIfam" id="TIGR02033">
    <property type="entry name" value="D-hydantoinase"/>
    <property type="match status" value="1"/>
</dbReference>
<dbReference type="Pfam" id="PF01979">
    <property type="entry name" value="Amidohydro_1"/>
    <property type="match status" value="1"/>
</dbReference>
<evidence type="ECO:0000259" key="11">
    <source>
        <dbReference type="Pfam" id="PF01979"/>
    </source>
</evidence>